<evidence type="ECO:0000256" key="14">
    <source>
        <dbReference type="SAM" id="MobiDB-lite"/>
    </source>
</evidence>
<reference evidence="17" key="1">
    <citation type="submission" date="2016-06" db="UniProtKB">
        <authorList>
            <consortium name="WormBaseParasite"/>
        </authorList>
    </citation>
    <scope>IDENTIFICATION</scope>
</reference>
<reference evidence="15 16" key="2">
    <citation type="submission" date="2018-11" db="EMBL/GenBank/DDBJ databases">
        <authorList>
            <consortium name="Pathogen Informatics"/>
        </authorList>
    </citation>
    <scope>NUCLEOTIDE SEQUENCE [LARGE SCALE GENOMIC DNA]</scope>
</reference>
<keyword evidence="8 13" id="KW-0472">Membrane</keyword>
<comment type="subcellular location">
    <subcellularLocation>
        <location evidence="3">Cytoplasm</location>
        <location evidence="3">Perinuclear region</location>
    </subcellularLocation>
    <subcellularLocation>
        <location evidence="2">Cytoplasmic vesicle</location>
    </subcellularLocation>
    <subcellularLocation>
        <location evidence="1">Endoplasmic reticulum membrane</location>
        <topology evidence="1">Single-pass type I membrane protein</topology>
    </subcellularLocation>
</comment>
<keyword evidence="9 13" id="KW-0143">Chaperone</keyword>
<dbReference type="FunFam" id="2.10.250.10:FF:000001">
    <property type="entry name" value="Calnexin homolog"/>
    <property type="match status" value="1"/>
</dbReference>
<dbReference type="GO" id="GO:0048471">
    <property type="term" value="C:perinuclear region of cytoplasm"/>
    <property type="evidence" value="ECO:0007669"/>
    <property type="project" value="UniProtKB-SubCell"/>
</dbReference>
<name>A0A183V7J0_TOXCA</name>
<dbReference type="GO" id="GO:0051082">
    <property type="term" value="F:unfolded protein binding"/>
    <property type="evidence" value="ECO:0007669"/>
    <property type="project" value="InterPro"/>
</dbReference>
<feature type="disulfide bond" evidence="12">
    <location>
        <begin position="88"/>
        <end position="122"/>
    </location>
</feature>
<feature type="compositionally biased region" description="Basic and acidic residues" evidence="14">
    <location>
        <begin position="255"/>
        <end position="268"/>
    </location>
</feature>
<evidence type="ECO:0000256" key="12">
    <source>
        <dbReference type="PIRSR" id="PIRSR601580-3"/>
    </source>
</evidence>
<dbReference type="PANTHER" id="PTHR11073:SF1">
    <property type="entry name" value="CALNEXIN 14D-RELATED"/>
    <property type="match status" value="1"/>
</dbReference>
<dbReference type="PANTHER" id="PTHR11073">
    <property type="entry name" value="CALRETICULIN AND CALNEXIN"/>
    <property type="match status" value="1"/>
</dbReference>
<dbReference type="SUPFAM" id="SSF63887">
    <property type="entry name" value="P-domain of calnexin/calreticulin"/>
    <property type="match status" value="1"/>
</dbReference>
<dbReference type="Proteomes" id="UP000050794">
    <property type="component" value="Unassembled WGS sequence"/>
</dbReference>
<dbReference type="PROSITE" id="PS00804">
    <property type="entry name" value="CALRETICULIN_2"/>
    <property type="match status" value="1"/>
</dbReference>
<dbReference type="InterPro" id="IPR009033">
    <property type="entry name" value="Calreticulin/calnexin_P_dom_sf"/>
</dbReference>
<evidence type="ECO:0000256" key="4">
    <source>
        <dbReference type="ARBA" id="ARBA00010983"/>
    </source>
</evidence>
<feature type="region of interest" description="Disordered" evidence="14">
    <location>
        <begin position="191"/>
        <end position="272"/>
    </location>
</feature>
<keyword evidence="16" id="KW-1185">Reference proteome</keyword>
<feature type="compositionally biased region" description="Basic residues" evidence="14">
    <location>
        <begin position="541"/>
        <end position="551"/>
    </location>
</feature>
<evidence type="ECO:0000256" key="3">
    <source>
        <dbReference type="ARBA" id="ARBA00004556"/>
    </source>
</evidence>
<keyword evidence="12" id="KW-1015">Disulfide bond</keyword>
<dbReference type="InterPro" id="IPR013320">
    <property type="entry name" value="ConA-like_dom_sf"/>
</dbReference>
<proteinExistence type="inferred from homology"/>
<keyword evidence="5 13" id="KW-0812">Transmembrane</keyword>
<keyword evidence="10" id="KW-0968">Cytoplasmic vesicle</keyword>
<evidence type="ECO:0000256" key="7">
    <source>
        <dbReference type="ARBA" id="ARBA00022989"/>
    </source>
</evidence>
<keyword evidence="6 13" id="KW-0256">Endoplasmic reticulum</keyword>
<feature type="transmembrane region" description="Helical" evidence="13">
    <location>
        <begin position="416"/>
        <end position="437"/>
    </location>
</feature>
<dbReference type="InterPro" id="IPR001580">
    <property type="entry name" value="Calret/calnex"/>
</dbReference>
<comment type="function">
    <text evidence="11">Calcium-binding protein that interacts with newly synthesized monoglucosylated glycoproteins in the endoplasmic reticulum. It may act in assisting protein assembly and/or in the retention within the ER of unassembled protein subunits. It seems to play a major role in the quality control apparatus of the ER by the retention of incorrectly folded proteins. Required for embryogenesis and larval development under heat and ER stress conditions. May be important for germ cell development. Involved in neuronal necrotic cell death.</text>
</comment>
<evidence type="ECO:0000256" key="13">
    <source>
        <dbReference type="RuleBase" id="RU362126"/>
    </source>
</evidence>
<feature type="region of interest" description="Disordered" evidence="14">
    <location>
        <begin position="445"/>
        <end position="551"/>
    </location>
</feature>
<feature type="compositionally biased region" description="Basic and acidic residues" evidence="14">
    <location>
        <begin position="224"/>
        <end position="239"/>
    </location>
</feature>
<evidence type="ECO:0000256" key="10">
    <source>
        <dbReference type="ARBA" id="ARBA00023329"/>
    </source>
</evidence>
<organism evidence="16 17">
    <name type="scientific">Toxocara canis</name>
    <name type="common">Canine roundworm</name>
    <dbReference type="NCBI Taxonomy" id="6265"/>
    <lineage>
        <taxon>Eukaryota</taxon>
        <taxon>Metazoa</taxon>
        <taxon>Ecdysozoa</taxon>
        <taxon>Nematoda</taxon>
        <taxon>Chromadorea</taxon>
        <taxon>Rhabditida</taxon>
        <taxon>Spirurina</taxon>
        <taxon>Ascaridomorpha</taxon>
        <taxon>Ascaridoidea</taxon>
        <taxon>Toxocaridae</taxon>
        <taxon>Toxocara</taxon>
    </lineage>
</organism>
<dbReference type="GO" id="GO:0031410">
    <property type="term" value="C:cytoplasmic vesicle"/>
    <property type="evidence" value="ECO:0007669"/>
    <property type="project" value="UniProtKB-SubCell"/>
</dbReference>
<dbReference type="SUPFAM" id="SSF49899">
    <property type="entry name" value="Concanavalin A-like lectins/glucanases"/>
    <property type="match status" value="1"/>
</dbReference>
<evidence type="ECO:0000256" key="9">
    <source>
        <dbReference type="ARBA" id="ARBA00023186"/>
    </source>
</evidence>
<dbReference type="AlphaFoldDB" id="A0A183V7J0"/>
<dbReference type="GO" id="GO:0006457">
    <property type="term" value="P:protein folding"/>
    <property type="evidence" value="ECO:0007669"/>
    <property type="project" value="InterPro"/>
</dbReference>
<feature type="compositionally biased region" description="Basic and acidic residues" evidence="14">
    <location>
        <begin position="476"/>
        <end position="494"/>
    </location>
</feature>
<dbReference type="GO" id="GO:0036503">
    <property type="term" value="P:ERAD pathway"/>
    <property type="evidence" value="ECO:0007669"/>
    <property type="project" value="TreeGrafter"/>
</dbReference>
<dbReference type="EMBL" id="UYWY01023828">
    <property type="protein sequence ID" value="VDM48031.1"/>
    <property type="molecule type" value="Genomic_DNA"/>
</dbReference>
<dbReference type="PROSITE" id="PS00803">
    <property type="entry name" value="CALRETICULIN_1"/>
    <property type="match status" value="1"/>
</dbReference>
<feature type="compositionally biased region" description="Low complexity" evidence="14">
    <location>
        <begin position="516"/>
        <end position="539"/>
    </location>
</feature>
<keyword evidence="7 13" id="KW-1133">Transmembrane helix</keyword>
<feature type="compositionally biased region" description="Acidic residues" evidence="14">
    <location>
        <begin position="455"/>
        <end position="472"/>
    </location>
</feature>
<evidence type="ECO:0000256" key="6">
    <source>
        <dbReference type="ARBA" id="ARBA00022824"/>
    </source>
</evidence>
<dbReference type="FunFam" id="2.60.120.200:FF:000011">
    <property type="entry name" value="Probable calnexin"/>
    <property type="match status" value="1"/>
</dbReference>
<evidence type="ECO:0000313" key="17">
    <source>
        <dbReference type="WBParaSite" id="TCNE_0001671101-mRNA-1"/>
    </source>
</evidence>
<protein>
    <submittedName>
        <fullName evidence="17">Calnexin</fullName>
    </submittedName>
</protein>
<dbReference type="PROSITE" id="PS00805">
    <property type="entry name" value="CALRETICULIN_REPEAT"/>
    <property type="match status" value="1"/>
</dbReference>
<gene>
    <name evidence="15" type="ORF">TCNE_LOCUS16710</name>
</gene>
<dbReference type="Gene3D" id="2.60.120.200">
    <property type="match status" value="1"/>
</dbReference>
<accession>A0A183V7J0</accession>
<evidence type="ECO:0000256" key="11">
    <source>
        <dbReference type="ARBA" id="ARBA00053392"/>
    </source>
</evidence>
<evidence type="ECO:0000256" key="8">
    <source>
        <dbReference type="ARBA" id="ARBA00023136"/>
    </source>
</evidence>
<evidence type="ECO:0000313" key="15">
    <source>
        <dbReference type="EMBL" id="VDM48031.1"/>
    </source>
</evidence>
<dbReference type="GO" id="GO:0005789">
    <property type="term" value="C:endoplasmic reticulum membrane"/>
    <property type="evidence" value="ECO:0007669"/>
    <property type="project" value="UniProtKB-SubCell"/>
</dbReference>
<dbReference type="Pfam" id="PF00262">
    <property type="entry name" value="Calreticulin"/>
    <property type="match status" value="1"/>
</dbReference>
<comment type="similarity">
    <text evidence="4 13">Belongs to the calreticulin family.</text>
</comment>
<evidence type="ECO:0000256" key="5">
    <source>
        <dbReference type="ARBA" id="ARBA00022692"/>
    </source>
</evidence>
<feature type="compositionally biased region" description="Basic residues" evidence="14">
    <location>
        <begin position="495"/>
        <end position="504"/>
    </location>
</feature>
<dbReference type="Gene3D" id="2.10.250.10">
    <property type="entry name" value="Calreticulin/calnexin, P domain"/>
    <property type="match status" value="1"/>
</dbReference>
<dbReference type="WBParaSite" id="TCNE_0001671101-mRNA-1">
    <property type="protein sequence ID" value="TCNE_0001671101-mRNA-1"/>
    <property type="gene ID" value="TCNE_0001671101"/>
</dbReference>
<dbReference type="InterPro" id="IPR018124">
    <property type="entry name" value="Calret/calnex_CS"/>
</dbReference>
<evidence type="ECO:0000256" key="1">
    <source>
        <dbReference type="ARBA" id="ARBA00004115"/>
    </source>
</evidence>
<dbReference type="GO" id="GO:0005509">
    <property type="term" value="F:calcium ion binding"/>
    <property type="evidence" value="ECO:0007669"/>
    <property type="project" value="InterPro"/>
</dbReference>
<evidence type="ECO:0000256" key="2">
    <source>
        <dbReference type="ARBA" id="ARBA00004541"/>
    </source>
</evidence>
<dbReference type="PRINTS" id="PR00626">
    <property type="entry name" value="CALRETICULIN"/>
</dbReference>
<evidence type="ECO:0000313" key="16">
    <source>
        <dbReference type="Proteomes" id="UP000050794"/>
    </source>
</evidence>
<sequence length="551" mass="61605">MDRVFQNGRKNLSAFLAFEAIKVALMGEYCEWEIGPPKKKVIDGDLGLIVKTKARHHAVAAQFSKPFAFSGKPLVAQYEVKYEEGQECGGGYIKLLTVGAEKKLSEFTDKTPYTIMFGPDKCGQTAKVHFIVRFTNPKSGIVTEHHAKQPSKPVSSYFDDRHTHLYTLIVNPDDTFKVLVDNSEIMSGSLLTDLEPSITPPATTDDPDDKKPADWDEREMIDDPDAKKPDDWDEDAPKEIEDESAVKPSDWLEEEPVHIHDPSAKKPDDWDDELDQQWEAPLIPNPKCKDVSGCGPWKRPMIANPNYKGKWKAPRISNPAYKGKWTPRQIENPNYFEAHPYKQMSHISALGIELWTMSDNIVIDNIYVGDDIDDAEDFAAQTFTIKHNQESAYESAMSPNEGVLRHLLDATEERPWLWAVYVLAVLLPIVVIAVVCFGRRGRSSAAADYKKTDEPQPDDEVPDLVGDEEEPTEGVSEEKADKEESGNEARDRSKSPARKQKSTAKTKNDLEEDNGSASQEGSAASSAAEEDVAATSTSSPKGKRVRQRRQD</sequence>